<proteinExistence type="predicted"/>
<evidence type="ECO:0000313" key="2">
    <source>
        <dbReference type="Proteomes" id="UP000677305"/>
    </source>
</evidence>
<dbReference type="KEGG" id="vgu:HYG85_04635"/>
<dbReference type="AlphaFoldDB" id="A0A8J8SBC1"/>
<dbReference type="PROSITE" id="PS51257">
    <property type="entry name" value="PROKAR_LIPOPROTEIN"/>
    <property type="match status" value="1"/>
</dbReference>
<gene>
    <name evidence="1" type="ORF">HYG85_04635</name>
</gene>
<keyword evidence="2" id="KW-1185">Reference proteome</keyword>
<protein>
    <submittedName>
        <fullName evidence="1">Uncharacterized protein</fullName>
    </submittedName>
</protein>
<sequence>MVRTTVWAPPSLAGFGAWGPWASLLSYIGTGCYRISYSEIGDALAKGRVRYTDYHTRKTVIKEFLESIDIHTADVYGIIKVSFISFTTGVSVEVILQAIDCEHIQKPIIPEEEKCSVVREGTREAITYCVNIGLSDKGIPINTKVTRLNPLVKPIWKSIKIKLLSINVWYSKTGKRLIIKARVKIELERYRSEYKEMPNNKVEITVRPEVSEWSLFEDPILVNLENVDLPLKHGSKKYNINSLLTYNGMEIDKKTSFTVNKNW</sequence>
<name>A0A8J8SBC1_9FIRM</name>
<reference evidence="1 2" key="1">
    <citation type="submission" date="2020-07" db="EMBL/GenBank/DDBJ databases">
        <title>Vallitalea guaymasensis genome.</title>
        <authorList>
            <person name="Postec A."/>
        </authorList>
    </citation>
    <scope>NUCLEOTIDE SEQUENCE [LARGE SCALE GENOMIC DNA]</scope>
    <source>
        <strain evidence="1 2">Ra1766G1</strain>
    </source>
</reference>
<dbReference type="EMBL" id="CP058561">
    <property type="protein sequence ID" value="QUH28240.1"/>
    <property type="molecule type" value="Genomic_DNA"/>
</dbReference>
<evidence type="ECO:0000313" key="1">
    <source>
        <dbReference type="EMBL" id="QUH28240.1"/>
    </source>
</evidence>
<dbReference type="RefSeq" id="WP_212692493.1">
    <property type="nucleotide sequence ID" value="NZ_CP058561.1"/>
</dbReference>
<dbReference type="Proteomes" id="UP000677305">
    <property type="component" value="Chromosome"/>
</dbReference>
<accession>A0A8J8SBC1</accession>
<organism evidence="1 2">
    <name type="scientific">Vallitalea guaymasensis</name>
    <dbReference type="NCBI Taxonomy" id="1185412"/>
    <lineage>
        <taxon>Bacteria</taxon>
        <taxon>Bacillati</taxon>
        <taxon>Bacillota</taxon>
        <taxon>Clostridia</taxon>
        <taxon>Lachnospirales</taxon>
        <taxon>Vallitaleaceae</taxon>
        <taxon>Vallitalea</taxon>
    </lineage>
</organism>